<keyword evidence="11 15" id="KW-1133">Transmembrane helix</keyword>
<dbReference type="CDD" id="cd00371">
    <property type="entry name" value="HMA"/>
    <property type="match status" value="1"/>
</dbReference>
<dbReference type="GO" id="GO:0005886">
    <property type="term" value="C:plasma membrane"/>
    <property type="evidence" value="ECO:0007669"/>
    <property type="project" value="UniProtKB-SubCell"/>
</dbReference>
<evidence type="ECO:0000256" key="12">
    <source>
        <dbReference type="ARBA" id="ARBA00023136"/>
    </source>
</evidence>
<evidence type="ECO:0000256" key="9">
    <source>
        <dbReference type="ARBA" id="ARBA00022723"/>
    </source>
</evidence>
<sequence>MISTNVNKSWVAGLIAAFAASLCCITPVIAFLGGISSIASSFAWIEPARPYLIGLTAAVFAFAWYQQLSKKAKTVECDCEAKPASFWQSKKFLLIVTVLSVVLITFPYYSSFLYGSPKQSSVPMSQQSSLKWAKFAVKGMGCADCTKHIDGELSNVPGVIKASTSFEKATTTVGYDPKKTSADSLKKKIDQIGYRATIVQTK</sequence>
<evidence type="ECO:0000259" key="16">
    <source>
        <dbReference type="PROSITE" id="PS50846"/>
    </source>
</evidence>
<comment type="function">
    <text evidence="14">Involved in mercury resistance. Probably transfers a mercuric ion from the periplasmic Hg(2+)-binding protein MerP to the cytoplasmic mercuric reductase MerA.</text>
</comment>
<feature type="transmembrane region" description="Helical" evidence="15">
    <location>
        <begin position="48"/>
        <end position="65"/>
    </location>
</feature>
<name>A0A1G7RLS6_9SPHI</name>
<evidence type="ECO:0000256" key="15">
    <source>
        <dbReference type="SAM" id="Phobius"/>
    </source>
</evidence>
<keyword evidence="4" id="KW-0813">Transport</keyword>
<dbReference type="Proteomes" id="UP000199705">
    <property type="component" value="Unassembled WGS sequence"/>
</dbReference>
<gene>
    <name evidence="17" type="ORF">SAMN05192573_102281</name>
</gene>
<feature type="transmembrane region" description="Helical" evidence="15">
    <location>
        <begin position="92"/>
        <end position="110"/>
    </location>
</feature>
<dbReference type="InterPro" id="IPR006121">
    <property type="entry name" value="HMA_dom"/>
</dbReference>
<dbReference type="NCBIfam" id="NF033556">
    <property type="entry name" value="MerTP_fusion"/>
    <property type="match status" value="1"/>
</dbReference>
<evidence type="ECO:0000256" key="3">
    <source>
        <dbReference type="ARBA" id="ARBA00017053"/>
    </source>
</evidence>
<keyword evidence="9" id="KW-0479">Metal-binding</keyword>
<evidence type="ECO:0000256" key="13">
    <source>
        <dbReference type="ARBA" id="ARBA00030934"/>
    </source>
</evidence>
<dbReference type="GO" id="GO:0046872">
    <property type="term" value="F:metal ion binding"/>
    <property type="evidence" value="ECO:0007669"/>
    <property type="project" value="UniProtKB-KW"/>
</dbReference>
<dbReference type="PANTHER" id="PTHR46594">
    <property type="entry name" value="P-TYPE CATION-TRANSPORTING ATPASE"/>
    <property type="match status" value="1"/>
</dbReference>
<dbReference type="Pfam" id="PF00403">
    <property type="entry name" value="HMA"/>
    <property type="match status" value="1"/>
</dbReference>
<dbReference type="GO" id="GO:0015097">
    <property type="term" value="F:mercury ion transmembrane transporter activity"/>
    <property type="evidence" value="ECO:0007669"/>
    <property type="project" value="InterPro"/>
</dbReference>
<evidence type="ECO:0000256" key="2">
    <source>
        <dbReference type="ARBA" id="ARBA00008224"/>
    </source>
</evidence>
<evidence type="ECO:0000256" key="5">
    <source>
        <dbReference type="ARBA" id="ARBA00022466"/>
    </source>
</evidence>
<evidence type="ECO:0000256" key="6">
    <source>
        <dbReference type="ARBA" id="ARBA00022475"/>
    </source>
</evidence>
<dbReference type="InterPro" id="IPR036163">
    <property type="entry name" value="HMA_dom_sf"/>
</dbReference>
<keyword evidence="18" id="KW-1185">Reference proteome</keyword>
<dbReference type="InterPro" id="IPR003457">
    <property type="entry name" value="Transprt_MerT"/>
</dbReference>
<keyword evidence="8 15" id="KW-0812">Transmembrane</keyword>
<proteinExistence type="inferred from homology"/>
<dbReference type="PROSITE" id="PS50846">
    <property type="entry name" value="HMA_2"/>
    <property type="match status" value="1"/>
</dbReference>
<evidence type="ECO:0000256" key="10">
    <source>
        <dbReference type="ARBA" id="ARBA00022914"/>
    </source>
</evidence>
<evidence type="ECO:0000313" key="18">
    <source>
        <dbReference type="Proteomes" id="UP000199705"/>
    </source>
</evidence>
<keyword evidence="5" id="KW-0475">Mercuric resistance</keyword>
<evidence type="ECO:0000256" key="11">
    <source>
        <dbReference type="ARBA" id="ARBA00022989"/>
    </source>
</evidence>
<comment type="subcellular location">
    <subcellularLocation>
        <location evidence="1">Cell inner membrane</location>
        <topology evidence="1">Multi-pass membrane protein</topology>
    </subcellularLocation>
</comment>
<dbReference type="PANTHER" id="PTHR46594:SF4">
    <property type="entry name" value="P-TYPE CATION-TRANSPORTING ATPASE"/>
    <property type="match status" value="1"/>
</dbReference>
<keyword evidence="7" id="KW-0997">Cell inner membrane</keyword>
<comment type="similarity">
    <text evidence="2">Belongs to the MerT family.</text>
</comment>
<dbReference type="Gene3D" id="3.30.70.100">
    <property type="match status" value="1"/>
</dbReference>
<feature type="transmembrane region" description="Helical" evidence="15">
    <location>
        <begin position="12"/>
        <end position="36"/>
    </location>
</feature>
<dbReference type="Pfam" id="PF02411">
    <property type="entry name" value="MerT"/>
    <property type="match status" value="1"/>
</dbReference>
<dbReference type="STRING" id="551996.SAMN05192573_102281"/>
<evidence type="ECO:0000256" key="8">
    <source>
        <dbReference type="ARBA" id="ARBA00022692"/>
    </source>
</evidence>
<evidence type="ECO:0000313" key="17">
    <source>
        <dbReference type="EMBL" id="SDG11554.1"/>
    </source>
</evidence>
<evidence type="ECO:0000256" key="7">
    <source>
        <dbReference type="ARBA" id="ARBA00022519"/>
    </source>
</evidence>
<reference evidence="18" key="1">
    <citation type="submission" date="2016-10" db="EMBL/GenBank/DDBJ databases">
        <authorList>
            <person name="Varghese N."/>
            <person name="Submissions S."/>
        </authorList>
    </citation>
    <scope>NUCLEOTIDE SEQUENCE [LARGE SCALE GENOMIC DNA]</scope>
    <source>
        <strain evidence="18">Gh-67</strain>
    </source>
</reference>
<keyword evidence="6" id="KW-1003">Cell membrane</keyword>
<accession>A0A1G7RLS6</accession>
<dbReference type="RefSeq" id="WP_091163184.1">
    <property type="nucleotide sequence ID" value="NZ_FNCG01000002.1"/>
</dbReference>
<organism evidence="17 18">
    <name type="scientific">Mucilaginibacter gossypii</name>
    <dbReference type="NCBI Taxonomy" id="551996"/>
    <lineage>
        <taxon>Bacteria</taxon>
        <taxon>Pseudomonadati</taxon>
        <taxon>Bacteroidota</taxon>
        <taxon>Sphingobacteriia</taxon>
        <taxon>Sphingobacteriales</taxon>
        <taxon>Sphingobacteriaceae</taxon>
        <taxon>Mucilaginibacter</taxon>
    </lineage>
</organism>
<dbReference type="AlphaFoldDB" id="A0A1G7RLS6"/>
<keyword evidence="12 15" id="KW-0472">Membrane</keyword>
<protein>
    <recommendedName>
        <fullName evidence="3">Mercuric transport protein MerT</fullName>
    </recommendedName>
    <alternativeName>
        <fullName evidence="13">Mercury ion transport protein</fullName>
    </alternativeName>
</protein>
<evidence type="ECO:0000256" key="14">
    <source>
        <dbReference type="ARBA" id="ARBA00045720"/>
    </source>
</evidence>
<keyword evidence="10" id="KW-0476">Mercury</keyword>
<dbReference type="FunFam" id="3.30.70.100:FF:000001">
    <property type="entry name" value="ATPase copper transporting beta"/>
    <property type="match status" value="1"/>
</dbReference>
<dbReference type="SUPFAM" id="SSF55008">
    <property type="entry name" value="HMA, heavy metal-associated domain"/>
    <property type="match status" value="1"/>
</dbReference>
<dbReference type="EMBL" id="FNCG01000002">
    <property type="protein sequence ID" value="SDG11554.1"/>
    <property type="molecule type" value="Genomic_DNA"/>
</dbReference>
<dbReference type="Gene3D" id="1.10.287.910">
    <property type="entry name" value="bacterial mercury transporter, merf"/>
    <property type="match status" value="1"/>
</dbReference>
<feature type="domain" description="HMA" evidence="16">
    <location>
        <begin position="131"/>
        <end position="197"/>
    </location>
</feature>
<evidence type="ECO:0000256" key="4">
    <source>
        <dbReference type="ARBA" id="ARBA00022448"/>
    </source>
</evidence>
<evidence type="ECO:0000256" key="1">
    <source>
        <dbReference type="ARBA" id="ARBA00004429"/>
    </source>
</evidence>